<organism evidence="2 3">
    <name type="scientific">Phytophthora fragariaefolia</name>
    <dbReference type="NCBI Taxonomy" id="1490495"/>
    <lineage>
        <taxon>Eukaryota</taxon>
        <taxon>Sar</taxon>
        <taxon>Stramenopiles</taxon>
        <taxon>Oomycota</taxon>
        <taxon>Peronosporomycetes</taxon>
        <taxon>Peronosporales</taxon>
        <taxon>Peronosporaceae</taxon>
        <taxon>Phytophthora</taxon>
    </lineage>
</organism>
<proteinExistence type="predicted"/>
<evidence type="ECO:0000313" key="2">
    <source>
        <dbReference type="EMBL" id="GMF31494.1"/>
    </source>
</evidence>
<sequence>MRITDERNDGYGRLPSIGYANVYTWRNTNGPGATQTHPFDCYRLNRCTKKDIDGLRQFVTSSNTNSAPSSQEDAMYSPLRFYLVTYSEMYEEPQPSMAVMEKRVKDSLFSTGTPEQMPLCCAFTKEKSNVCNKFSYGKYAAHGIIYNHDQYWNKTVKIPSQASVLLLSSKLDVQTPHEYAEYLLETLDGSKKELVTFEAAIHGAIASTQLDTGSTCGIKILASYVKNKGNLKGLDKYCVAEIPAINLTVSLANLVNMLSTDDEYDGAFIAGLNDLFNYQ</sequence>
<comment type="caution">
    <text evidence="2">The sequence shown here is derived from an EMBL/GenBank/DDBJ whole genome shotgun (WGS) entry which is preliminary data.</text>
</comment>
<keyword evidence="3" id="KW-1185">Reference proteome</keyword>
<dbReference type="EMBL" id="BSXT01000635">
    <property type="protein sequence ID" value="GMF31494.1"/>
    <property type="molecule type" value="Genomic_DNA"/>
</dbReference>
<evidence type="ECO:0000259" key="1">
    <source>
        <dbReference type="Pfam" id="PF08386"/>
    </source>
</evidence>
<dbReference type="Pfam" id="PF08386">
    <property type="entry name" value="Abhydrolase_4"/>
    <property type="match status" value="1"/>
</dbReference>
<dbReference type="AlphaFoldDB" id="A0A9W6UFE6"/>
<dbReference type="OrthoDB" id="89099at2759"/>
<gene>
    <name evidence="2" type="ORF">Pfra01_000724700</name>
</gene>
<dbReference type="InterPro" id="IPR013595">
    <property type="entry name" value="Pept_S33_TAP-like_C"/>
</dbReference>
<name>A0A9W6UFE6_9STRA</name>
<dbReference type="Proteomes" id="UP001165121">
    <property type="component" value="Unassembled WGS sequence"/>
</dbReference>
<evidence type="ECO:0000313" key="3">
    <source>
        <dbReference type="Proteomes" id="UP001165121"/>
    </source>
</evidence>
<protein>
    <submittedName>
        <fullName evidence="2">Unnamed protein product</fullName>
    </submittedName>
</protein>
<feature type="domain" description="Peptidase S33 tripeptidyl aminopeptidase-like C-terminal" evidence="1">
    <location>
        <begin position="157"/>
        <end position="238"/>
    </location>
</feature>
<accession>A0A9W6UFE6</accession>
<reference evidence="2" key="1">
    <citation type="submission" date="2023-04" db="EMBL/GenBank/DDBJ databases">
        <title>Phytophthora fragariaefolia NBRC 109709.</title>
        <authorList>
            <person name="Ichikawa N."/>
            <person name="Sato H."/>
            <person name="Tonouchi N."/>
        </authorList>
    </citation>
    <scope>NUCLEOTIDE SEQUENCE</scope>
    <source>
        <strain evidence="2">NBRC 109709</strain>
    </source>
</reference>